<dbReference type="KEGG" id="taer:GT409_11425"/>
<evidence type="ECO:0000256" key="1">
    <source>
        <dbReference type="ARBA" id="ARBA00009275"/>
    </source>
</evidence>
<dbReference type="InterPro" id="IPR001130">
    <property type="entry name" value="TatD-like"/>
</dbReference>
<dbReference type="Proteomes" id="UP000464954">
    <property type="component" value="Chromosome"/>
</dbReference>
<dbReference type="GO" id="GO:0046872">
    <property type="term" value="F:metal ion binding"/>
    <property type="evidence" value="ECO:0007669"/>
    <property type="project" value="UniProtKB-KW"/>
</dbReference>
<dbReference type="PROSITE" id="PS01091">
    <property type="entry name" value="TATD_3"/>
    <property type="match status" value="1"/>
</dbReference>
<dbReference type="Pfam" id="PF01026">
    <property type="entry name" value="TatD_DNase"/>
    <property type="match status" value="1"/>
</dbReference>
<feature type="binding site" evidence="4">
    <location>
        <position position="130"/>
    </location>
    <ligand>
        <name>a divalent metal cation</name>
        <dbReference type="ChEBI" id="CHEBI:60240"/>
        <label>2</label>
    </ligand>
</feature>
<feature type="binding site" evidence="4">
    <location>
        <position position="10"/>
    </location>
    <ligand>
        <name>a divalent metal cation</name>
        <dbReference type="ChEBI" id="CHEBI:60240"/>
        <label>1</label>
    </ligand>
</feature>
<dbReference type="RefSeq" id="WP_160629211.1">
    <property type="nucleotide sequence ID" value="NZ_CP047593.1"/>
</dbReference>
<evidence type="ECO:0000313" key="6">
    <source>
        <dbReference type="Proteomes" id="UP000464954"/>
    </source>
</evidence>
<dbReference type="FunFam" id="3.20.20.140:FF:000005">
    <property type="entry name" value="TatD family hydrolase"/>
    <property type="match status" value="1"/>
</dbReference>
<proteinExistence type="inferred from homology"/>
<sequence>MISLFDAHCHLQDDALFPDLGKIIERADAAGIERMVCCGTNSNDWKKVFQCAGKYPQVYPMIGIHPWFVSNDWKKEFQGLEKMLRDFPTSGVGECGLDFQDRFENRAEQEDCFAAHLELATILGRPVAVHCVQAWGRMLEILRGFPKPKKILHAFGGAVELIPELTRLNCWFSFCGSVINPNAKRVRAAAAAVPDERLLVETDSPDFPPAGCPAPNEPANLIHVVRAVAELRDVSVERIASLTGSNILF</sequence>
<evidence type="ECO:0000256" key="2">
    <source>
        <dbReference type="ARBA" id="ARBA00022723"/>
    </source>
</evidence>
<feature type="binding site" evidence="4">
    <location>
        <position position="94"/>
    </location>
    <ligand>
        <name>a divalent metal cation</name>
        <dbReference type="ChEBI" id="CHEBI:60240"/>
        <label>1</label>
    </ligand>
</feature>
<protein>
    <submittedName>
        <fullName evidence="5">Uncharacterized protein</fullName>
    </submittedName>
</protein>
<dbReference type="InterPro" id="IPR032466">
    <property type="entry name" value="Metal_Hydrolase"/>
</dbReference>
<keyword evidence="2 4" id="KW-0479">Metal-binding</keyword>
<dbReference type="AlphaFoldDB" id="A0A6P1M7L6"/>
<dbReference type="EMBL" id="CP047593">
    <property type="protein sequence ID" value="QHI70032.1"/>
    <property type="molecule type" value="Genomic_DNA"/>
</dbReference>
<evidence type="ECO:0000256" key="4">
    <source>
        <dbReference type="PIRSR" id="PIRSR005902-1"/>
    </source>
</evidence>
<gene>
    <name evidence="5" type="ORF">GT409_11425</name>
</gene>
<dbReference type="PANTHER" id="PTHR46124:SF3">
    <property type="entry name" value="HYDROLASE"/>
    <property type="match status" value="1"/>
</dbReference>
<dbReference type="SUPFAM" id="SSF51556">
    <property type="entry name" value="Metallo-dependent hydrolases"/>
    <property type="match status" value="1"/>
</dbReference>
<evidence type="ECO:0000313" key="5">
    <source>
        <dbReference type="EMBL" id="QHI70032.1"/>
    </source>
</evidence>
<feature type="binding site" evidence="4">
    <location>
        <position position="8"/>
    </location>
    <ligand>
        <name>a divalent metal cation</name>
        <dbReference type="ChEBI" id="CHEBI:60240"/>
        <label>1</label>
    </ligand>
</feature>
<dbReference type="GO" id="GO:0016788">
    <property type="term" value="F:hydrolase activity, acting on ester bonds"/>
    <property type="evidence" value="ECO:0007669"/>
    <property type="project" value="InterPro"/>
</dbReference>
<evidence type="ECO:0000256" key="3">
    <source>
        <dbReference type="ARBA" id="ARBA00022801"/>
    </source>
</evidence>
<name>A0A6P1M7L6_9BACT</name>
<organism evidence="5 6">
    <name type="scientific">Tichowtungia aerotolerans</name>
    <dbReference type="NCBI Taxonomy" id="2697043"/>
    <lineage>
        <taxon>Bacteria</taxon>
        <taxon>Pseudomonadati</taxon>
        <taxon>Kiritimatiellota</taxon>
        <taxon>Tichowtungiia</taxon>
        <taxon>Tichowtungiales</taxon>
        <taxon>Tichowtungiaceae</taxon>
        <taxon>Tichowtungia</taxon>
    </lineage>
</organism>
<reference evidence="5 6" key="1">
    <citation type="submission" date="2020-01" db="EMBL/GenBank/DDBJ databases">
        <title>Ponticoccus aerotolerans gen. nov., sp. nov., an anaerobic bacterium and proposal of Ponticoccusceae fam. nov., Ponticoccusles ord. nov. and Ponticoccuse classis nov. in the phylum Kiritimatiellaeota.</title>
        <authorList>
            <person name="Zhou L.Y."/>
            <person name="Du Z.J."/>
        </authorList>
    </citation>
    <scope>NUCLEOTIDE SEQUENCE [LARGE SCALE GENOMIC DNA]</scope>
    <source>
        <strain evidence="5 6">S-5007</strain>
    </source>
</reference>
<feature type="binding site" evidence="4">
    <location>
        <position position="153"/>
    </location>
    <ligand>
        <name>a divalent metal cation</name>
        <dbReference type="ChEBI" id="CHEBI:60240"/>
        <label>2</label>
    </ligand>
</feature>
<dbReference type="GO" id="GO:0005829">
    <property type="term" value="C:cytosol"/>
    <property type="evidence" value="ECO:0007669"/>
    <property type="project" value="TreeGrafter"/>
</dbReference>
<dbReference type="PANTHER" id="PTHR46124">
    <property type="entry name" value="D-AMINOACYL-TRNA DEACYLASE"/>
    <property type="match status" value="1"/>
</dbReference>
<keyword evidence="3" id="KW-0378">Hydrolase</keyword>
<feature type="binding site" evidence="4">
    <location>
        <position position="203"/>
    </location>
    <ligand>
        <name>a divalent metal cation</name>
        <dbReference type="ChEBI" id="CHEBI:60240"/>
        <label>1</label>
    </ligand>
</feature>
<dbReference type="InterPro" id="IPR018228">
    <property type="entry name" value="DNase_TatD-rel_CS"/>
</dbReference>
<dbReference type="CDD" id="cd01310">
    <property type="entry name" value="TatD_DNAse"/>
    <property type="match status" value="1"/>
</dbReference>
<comment type="similarity">
    <text evidence="1">Belongs to the metallo-dependent hydrolases superfamily. TatD-type hydrolase family.</text>
</comment>
<keyword evidence="6" id="KW-1185">Reference proteome</keyword>
<dbReference type="PIRSF" id="PIRSF005902">
    <property type="entry name" value="DNase_TatD"/>
    <property type="match status" value="1"/>
</dbReference>
<dbReference type="Gene3D" id="3.20.20.140">
    <property type="entry name" value="Metal-dependent hydrolases"/>
    <property type="match status" value="1"/>
</dbReference>
<accession>A0A6P1M7L6</accession>